<accession>A0A0B7AW76</accession>
<protein>
    <submittedName>
        <fullName evidence="2">Uncharacterized protein</fullName>
    </submittedName>
</protein>
<evidence type="ECO:0000313" key="2">
    <source>
        <dbReference type="EMBL" id="CEK84286.1"/>
    </source>
</evidence>
<sequence>IISSSNSSLPRDRRTSPLSIFNSPTIDAVDACPLSHCYKHPHAQDSRAT</sequence>
<organism evidence="2">
    <name type="scientific">Arion vulgaris</name>
    <dbReference type="NCBI Taxonomy" id="1028688"/>
    <lineage>
        <taxon>Eukaryota</taxon>
        <taxon>Metazoa</taxon>
        <taxon>Spiralia</taxon>
        <taxon>Lophotrochozoa</taxon>
        <taxon>Mollusca</taxon>
        <taxon>Gastropoda</taxon>
        <taxon>Heterobranchia</taxon>
        <taxon>Euthyneura</taxon>
        <taxon>Panpulmonata</taxon>
        <taxon>Eupulmonata</taxon>
        <taxon>Stylommatophora</taxon>
        <taxon>Helicina</taxon>
        <taxon>Arionoidea</taxon>
        <taxon>Arionidae</taxon>
        <taxon>Arion</taxon>
    </lineage>
</organism>
<proteinExistence type="predicted"/>
<name>A0A0B7AW76_9EUPU</name>
<evidence type="ECO:0000256" key="1">
    <source>
        <dbReference type="SAM" id="MobiDB-lite"/>
    </source>
</evidence>
<dbReference type="EMBL" id="HACG01037421">
    <property type="protein sequence ID" value="CEK84286.1"/>
    <property type="molecule type" value="Transcribed_RNA"/>
</dbReference>
<gene>
    <name evidence="2" type="primary">ORF141871</name>
</gene>
<feature type="non-terminal residue" evidence="2">
    <location>
        <position position="1"/>
    </location>
</feature>
<dbReference type="AlphaFoldDB" id="A0A0B7AW76"/>
<feature type="region of interest" description="Disordered" evidence="1">
    <location>
        <begin position="1"/>
        <end position="20"/>
    </location>
</feature>
<reference evidence="2" key="1">
    <citation type="submission" date="2014-12" db="EMBL/GenBank/DDBJ databases">
        <title>Insight into the proteome of Arion vulgaris.</title>
        <authorList>
            <person name="Aradska J."/>
            <person name="Bulat T."/>
            <person name="Smidak R."/>
            <person name="Sarate P."/>
            <person name="Gangsoo J."/>
            <person name="Sialana F."/>
            <person name="Bilban M."/>
            <person name="Lubec G."/>
        </authorList>
    </citation>
    <scope>NUCLEOTIDE SEQUENCE</scope>
    <source>
        <tissue evidence="2">Skin</tissue>
    </source>
</reference>